<feature type="transmembrane region" description="Helical" evidence="5">
    <location>
        <begin position="75"/>
        <end position="94"/>
    </location>
</feature>
<dbReference type="Pfam" id="PF04893">
    <property type="entry name" value="Yip1"/>
    <property type="match status" value="1"/>
</dbReference>
<name>A0A154BWB3_ANASB</name>
<feature type="transmembrane region" description="Helical" evidence="5">
    <location>
        <begin position="37"/>
        <end position="55"/>
    </location>
</feature>
<dbReference type="OrthoDB" id="1684770at2"/>
<feature type="transmembrane region" description="Helical" evidence="5">
    <location>
        <begin position="101"/>
        <end position="122"/>
    </location>
</feature>
<accession>A0A154BWB3</accession>
<dbReference type="AlphaFoldDB" id="A0A154BWB3"/>
<dbReference type="Proteomes" id="UP000076268">
    <property type="component" value="Unassembled WGS sequence"/>
</dbReference>
<dbReference type="STRING" id="1794912.AXX12_01475"/>
<dbReference type="GO" id="GO:0016020">
    <property type="term" value="C:membrane"/>
    <property type="evidence" value="ECO:0007669"/>
    <property type="project" value="UniProtKB-SubCell"/>
</dbReference>
<protein>
    <recommendedName>
        <fullName evidence="6">Yip1 domain-containing protein</fullName>
    </recommendedName>
</protein>
<comment type="subcellular location">
    <subcellularLocation>
        <location evidence="1">Membrane</location>
        <topology evidence="1">Multi-pass membrane protein</topology>
    </subcellularLocation>
</comment>
<proteinExistence type="predicted"/>
<feature type="transmembrane region" description="Helical" evidence="5">
    <location>
        <begin position="128"/>
        <end position="153"/>
    </location>
</feature>
<organism evidence="7 8">
    <name type="scientific">Anaerosporomusa subterranea</name>
    <dbReference type="NCBI Taxonomy" id="1794912"/>
    <lineage>
        <taxon>Bacteria</taxon>
        <taxon>Bacillati</taxon>
        <taxon>Bacillota</taxon>
        <taxon>Negativicutes</taxon>
        <taxon>Acetonemataceae</taxon>
        <taxon>Anaerosporomusa</taxon>
    </lineage>
</organism>
<evidence type="ECO:0000313" key="7">
    <source>
        <dbReference type="EMBL" id="KYZ78241.1"/>
    </source>
</evidence>
<gene>
    <name evidence="7" type="ORF">AXX12_01475</name>
</gene>
<keyword evidence="8" id="KW-1185">Reference proteome</keyword>
<evidence type="ECO:0000256" key="5">
    <source>
        <dbReference type="SAM" id="Phobius"/>
    </source>
</evidence>
<evidence type="ECO:0000256" key="3">
    <source>
        <dbReference type="ARBA" id="ARBA00022989"/>
    </source>
</evidence>
<feature type="transmembrane region" description="Helical" evidence="5">
    <location>
        <begin position="165"/>
        <end position="191"/>
    </location>
</feature>
<comment type="caution">
    <text evidence="7">The sequence shown here is derived from an EMBL/GenBank/DDBJ whole genome shotgun (WGS) entry which is preliminary data.</text>
</comment>
<reference evidence="7 8" key="1">
    <citation type="submission" date="2016-02" db="EMBL/GenBank/DDBJ databases">
        <title>Anaerosporomusa subterraneum gen. nov., sp. nov., a spore-forming obligate anaerobe isolated from saprolite.</title>
        <authorList>
            <person name="Choi J.K."/>
            <person name="Shah M."/>
            <person name="Yee N."/>
        </authorList>
    </citation>
    <scope>NUCLEOTIDE SEQUENCE [LARGE SCALE GENOMIC DNA]</scope>
    <source>
        <strain evidence="7 8">RU4</strain>
    </source>
</reference>
<dbReference type="RefSeq" id="WP_066237106.1">
    <property type="nucleotide sequence ID" value="NZ_LSGP01000001.1"/>
</dbReference>
<evidence type="ECO:0000256" key="2">
    <source>
        <dbReference type="ARBA" id="ARBA00022692"/>
    </source>
</evidence>
<keyword evidence="4 5" id="KW-0472">Membrane</keyword>
<dbReference type="EMBL" id="LSGP01000001">
    <property type="protein sequence ID" value="KYZ78241.1"/>
    <property type="molecule type" value="Genomic_DNA"/>
</dbReference>
<evidence type="ECO:0000256" key="1">
    <source>
        <dbReference type="ARBA" id="ARBA00004141"/>
    </source>
</evidence>
<keyword evidence="2 5" id="KW-0812">Transmembrane</keyword>
<sequence length="195" mass="20654">MAVVREASSIWETWYDVLFNPADAMKTVAAEQRKTRALLSLIIGIMPLWAAYFAINGQITELSGAIMGLHILGEAIIWVCGTALLHMASALLGGRGEATGLLCTLGYVVLPQLFLIPIIAIAQCLPAGFSVFTIAAGLAVLALWSFSLKVLAIRSCYGFTAAKSLLVLLSPLLVLLTGVAMTTLLLGISALTMVF</sequence>
<evidence type="ECO:0000313" key="8">
    <source>
        <dbReference type="Proteomes" id="UP000076268"/>
    </source>
</evidence>
<dbReference type="InterPro" id="IPR006977">
    <property type="entry name" value="Yip1_dom"/>
</dbReference>
<keyword evidence="3 5" id="KW-1133">Transmembrane helix</keyword>
<evidence type="ECO:0000259" key="6">
    <source>
        <dbReference type="Pfam" id="PF04893"/>
    </source>
</evidence>
<evidence type="ECO:0000256" key="4">
    <source>
        <dbReference type="ARBA" id="ARBA00023136"/>
    </source>
</evidence>
<feature type="domain" description="Yip1" evidence="6">
    <location>
        <begin position="16"/>
        <end position="180"/>
    </location>
</feature>